<keyword evidence="1" id="KW-1133">Transmembrane helix</keyword>
<proteinExistence type="predicted"/>
<keyword evidence="1" id="KW-0812">Transmembrane</keyword>
<dbReference type="Pfam" id="PF00535">
    <property type="entry name" value="Glycos_transf_2"/>
    <property type="match status" value="1"/>
</dbReference>
<evidence type="ECO:0000313" key="3">
    <source>
        <dbReference type="EMBL" id="MDB9537743.1"/>
    </source>
</evidence>
<sequence>MLAEDILISIVICTSDRADSLQKSIDSLNQINYSYFEVIVVDSSSTNDTLDMLRKIKNNLDFDIKIFTSGKKNISISRNIGIKNSLGEIIIFIDDDAIPPSNWIEKLLSIYSLHGDKCGGVGGTVRDMTKPDYPLQYHCGITNIISNTIAIRSGNNINYNQPQGFWYNGLMGANSSYRKDILEKINGYDEFFEYFLDETDVCLRVIQAGYEIHYCDVVVDHYPLPSHNRQDQKHLTCWYSLAKNTTYFALKHAFKKIPFPILITRLTILLIYRCFLRIMRLKFTHHLSNELLWKYIKESIEGISVGWTAGMALHKVNESKEN</sequence>
<keyword evidence="1" id="KW-0472">Membrane</keyword>
<evidence type="ECO:0000259" key="2">
    <source>
        <dbReference type="Pfam" id="PF00535"/>
    </source>
</evidence>
<dbReference type="InterPro" id="IPR001173">
    <property type="entry name" value="Glyco_trans_2-like"/>
</dbReference>
<gene>
    <name evidence="3" type="ORF">PN451_18220</name>
</gene>
<dbReference type="EMBL" id="JAQMUC010000096">
    <property type="protein sequence ID" value="MDB9537743.1"/>
    <property type="molecule type" value="Genomic_DNA"/>
</dbReference>
<dbReference type="Gene3D" id="3.90.550.10">
    <property type="entry name" value="Spore Coat Polysaccharide Biosynthesis Protein SpsA, Chain A"/>
    <property type="match status" value="1"/>
</dbReference>
<comment type="caution">
    <text evidence="3">The sequence shown here is derived from an EMBL/GenBank/DDBJ whole genome shotgun (WGS) entry which is preliminary data.</text>
</comment>
<keyword evidence="4" id="KW-1185">Reference proteome</keyword>
<dbReference type="InterPro" id="IPR029044">
    <property type="entry name" value="Nucleotide-diphossugar_trans"/>
</dbReference>
<feature type="transmembrane region" description="Helical" evidence="1">
    <location>
        <begin position="257"/>
        <end position="276"/>
    </location>
</feature>
<dbReference type="SUPFAM" id="SSF53448">
    <property type="entry name" value="Nucleotide-diphospho-sugar transferases"/>
    <property type="match status" value="1"/>
</dbReference>
<dbReference type="PANTHER" id="PTHR43685:SF2">
    <property type="entry name" value="GLYCOSYLTRANSFERASE 2-LIKE DOMAIN-CONTAINING PROTEIN"/>
    <property type="match status" value="1"/>
</dbReference>
<feature type="domain" description="Glycosyltransferase 2-like" evidence="2">
    <location>
        <begin position="9"/>
        <end position="185"/>
    </location>
</feature>
<dbReference type="PANTHER" id="PTHR43685">
    <property type="entry name" value="GLYCOSYLTRANSFERASE"/>
    <property type="match status" value="1"/>
</dbReference>
<dbReference type="RefSeq" id="WP_271797387.1">
    <property type="nucleotide sequence ID" value="NZ_JAQMUC010000096.1"/>
</dbReference>
<accession>A0ABT5AKA2</accession>
<dbReference type="Proteomes" id="UP001211249">
    <property type="component" value="Unassembled WGS sequence"/>
</dbReference>
<reference evidence="3 4" key="1">
    <citation type="submission" date="2023-01" db="EMBL/GenBank/DDBJ databases">
        <title>Genomes from the Australian National Cyanobacteria Reference Collection.</title>
        <authorList>
            <person name="Willis A."/>
            <person name="Lee E.M.F."/>
        </authorList>
    </citation>
    <scope>NUCLEOTIDE SEQUENCE [LARGE SCALE GENOMIC DNA]</scope>
    <source>
        <strain evidence="3 4">CS-1226</strain>
    </source>
</reference>
<protein>
    <submittedName>
        <fullName evidence="3">Glycosyltransferase family 2 protein</fullName>
    </submittedName>
</protein>
<evidence type="ECO:0000313" key="4">
    <source>
        <dbReference type="Proteomes" id="UP001211249"/>
    </source>
</evidence>
<dbReference type="InterPro" id="IPR050834">
    <property type="entry name" value="Glycosyltransf_2"/>
</dbReference>
<name>A0ABT5AKA2_9CYAN</name>
<organism evidence="3 4">
    <name type="scientific">Dolichospermum planctonicum CS-1226</name>
    <dbReference type="NCBI Taxonomy" id="3021751"/>
    <lineage>
        <taxon>Bacteria</taxon>
        <taxon>Bacillati</taxon>
        <taxon>Cyanobacteriota</taxon>
        <taxon>Cyanophyceae</taxon>
        <taxon>Nostocales</taxon>
        <taxon>Aphanizomenonaceae</taxon>
        <taxon>Dolichospermum</taxon>
        <taxon>Dolichospermum planctonicum</taxon>
    </lineage>
</organism>
<evidence type="ECO:0000256" key="1">
    <source>
        <dbReference type="SAM" id="Phobius"/>
    </source>
</evidence>